<name>A0A7V5U2Z7_9BACT</name>
<dbReference type="InterPro" id="IPR042215">
    <property type="entry name" value="CarD-like_C"/>
</dbReference>
<dbReference type="InterPro" id="IPR036101">
    <property type="entry name" value="CarD-like/TRCF_RID_sf"/>
</dbReference>
<sequence length="164" mass="18799">MFSVGDMAVYPAHGVGVIEAEETKVIGGVEKTFYVMRILDNDMTVLIPKDNIDRIGLRSIISKEEVEKVYEILKEKKVSFNHQTWNRRYREYMEKIKSGSIFELAQVFRDLHIIGYDKQLSFGERRMLDTAKNLLIKELSLAEGKEEAEIEEKINAILAGRDGG</sequence>
<dbReference type="GO" id="GO:0009303">
    <property type="term" value="P:rRNA transcription"/>
    <property type="evidence" value="ECO:0007669"/>
    <property type="project" value="TreeGrafter"/>
</dbReference>
<dbReference type="Pfam" id="PF21095">
    <property type="entry name" value="CarD_C"/>
    <property type="match status" value="1"/>
</dbReference>
<feature type="domain" description="CarD-like/TRCF RNAP-interacting" evidence="1">
    <location>
        <begin position="1"/>
        <end position="112"/>
    </location>
</feature>
<evidence type="ECO:0000259" key="1">
    <source>
        <dbReference type="SMART" id="SM01058"/>
    </source>
</evidence>
<dbReference type="InterPro" id="IPR003711">
    <property type="entry name" value="CarD-like/TRCF_RID"/>
</dbReference>
<dbReference type="Gene3D" id="1.20.58.1290">
    <property type="entry name" value="CarD-like, C-terminal domain"/>
    <property type="match status" value="1"/>
</dbReference>
<dbReference type="Proteomes" id="UP000886101">
    <property type="component" value="Unassembled WGS sequence"/>
</dbReference>
<evidence type="ECO:0000313" key="2">
    <source>
        <dbReference type="EMBL" id="HHI97471.1"/>
    </source>
</evidence>
<dbReference type="PANTHER" id="PTHR38447:SF1">
    <property type="entry name" value="RNA POLYMERASE-BINDING TRANSCRIPTION FACTOR CARD"/>
    <property type="match status" value="1"/>
</dbReference>
<gene>
    <name evidence="2" type="ORF">ENJ96_06430</name>
</gene>
<protein>
    <submittedName>
        <fullName evidence="2">CarD family transcriptional regulator</fullName>
    </submittedName>
</protein>
<dbReference type="PANTHER" id="PTHR38447">
    <property type="entry name" value="TRANSCRIPTION FACTOR YDEB-RELATED"/>
    <property type="match status" value="1"/>
</dbReference>
<organism evidence="2">
    <name type="scientific">Thermodesulfatator atlanticus</name>
    <dbReference type="NCBI Taxonomy" id="501497"/>
    <lineage>
        <taxon>Bacteria</taxon>
        <taxon>Pseudomonadati</taxon>
        <taxon>Thermodesulfobacteriota</taxon>
        <taxon>Thermodesulfobacteria</taxon>
        <taxon>Thermodesulfobacteriales</taxon>
        <taxon>Thermodesulfatatoraceae</taxon>
        <taxon>Thermodesulfatator</taxon>
    </lineage>
</organism>
<dbReference type="EMBL" id="DROK01000185">
    <property type="protein sequence ID" value="HHI97471.1"/>
    <property type="molecule type" value="Genomic_DNA"/>
</dbReference>
<reference evidence="2" key="1">
    <citation type="journal article" date="2020" name="mSystems">
        <title>Genome- and Community-Level Interaction Insights into Carbon Utilization and Element Cycling Functions of Hydrothermarchaeota in Hydrothermal Sediment.</title>
        <authorList>
            <person name="Zhou Z."/>
            <person name="Liu Y."/>
            <person name="Xu W."/>
            <person name="Pan J."/>
            <person name="Luo Z.H."/>
            <person name="Li M."/>
        </authorList>
    </citation>
    <scope>NUCLEOTIDE SEQUENCE [LARGE SCALE GENOMIC DNA]</scope>
    <source>
        <strain evidence="2">HyVt-533</strain>
    </source>
</reference>
<dbReference type="AlphaFoldDB" id="A0A7V5U2Z7"/>
<dbReference type="SMART" id="SM01058">
    <property type="entry name" value="CarD_TRCF"/>
    <property type="match status" value="1"/>
</dbReference>
<dbReference type="InterPro" id="IPR052531">
    <property type="entry name" value="CarD-like_regulator"/>
</dbReference>
<dbReference type="Gene3D" id="2.40.10.170">
    <property type="match status" value="1"/>
</dbReference>
<proteinExistence type="predicted"/>
<dbReference type="Pfam" id="PF02559">
    <property type="entry name" value="CarD_TRCF_RID"/>
    <property type="match status" value="1"/>
</dbReference>
<dbReference type="SUPFAM" id="SSF141259">
    <property type="entry name" value="CarD-like"/>
    <property type="match status" value="1"/>
</dbReference>
<dbReference type="InterPro" id="IPR048792">
    <property type="entry name" value="CarD_C"/>
</dbReference>
<comment type="caution">
    <text evidence="2">The sequence shown here is derived from an EMBL/GenBank/DDBJ whole genome shotgun (WGS) entry which is preliminary data.</text>
</comment>
<accession>A0A7V5U2Z7</accession>